<dbReference type="EnsemblPlants" id="AET2Gv21192500.21">
    <property type="protein sequence ID" value="AET2Gv21192500.21"/>
    <property type="gene ID" value="AET2Gv21192500"/>
</dbReference>
<evidence type="ECO:0000313" key="4">
    <source>
        <dbReference type="Proteomes" id="UP000015105"/>
    </source>
</evidence>
<reference evidence="4" key="1">
    <citation type="journal article" date="2014" name="Science">
        <title>Ancient hybridizations among the ancestral genomes of bread wheat.</title>
        <authorList>
            <consortium name="International Wheat Genome Sequencing Consortium,"/>
            <person name="Marcussen T."/>
            <person name="Sandve S.R."/>
            <person name="Heier L."/>
            <person name="Spannagl M."/>
            <person name="Pfeifer M."/>
            <person name="Jakobsen K.S."/>
            <person name="Wulff B.B."/>
            <person name="Steuernagel B."/>
            <person name="Mayer K.F."/>
            <person name="Olsen O.A."/>
        </authorList>
    </citation>
    <scope>NUCLEOTIDE SEQUENCE [LARGE SCALE GENOMIC DNA]</scope>
    <source>
        <strain evidence="4">cv. AL8/78</strain>
    </source>
</reference>
<dbReference type="AlphaFoldDB" id="A0A453DDB5"/>
<proteinExistence type="predicted"/>
<keyword evidence="2" id="KW-0812">Transmembrane</keyword>
<accession>A0A453DDB5</accession>
<dbReference type="Gramene" id="AET2Gv21192500.21">
    <property type="protein sequence ID" value="AET2Gv21192500.21"/>
    <property type="gene ID" value="AET2Gv21192500"/>
</dbReference>
<reference evidence="3" key="4">
    <citation type="submission" date="2019-03" db="UniProtKB">
        <authorList>
            <consortium name="EnsemblPlants"/>
        </authorList>
    </citation>
    <scope>IDENTIFICATION</scope>
</reference>
<reference evidence="3" key="3">
    <citation type="journal article" date="2017" name="Nature">
        <title>Genome sequence of the progenitor of the wheat D genome Aegilops tauschii.</title>
        <authorList>
            <person name="Luo M.C."/>
            <person name="Gu Y.Q."/>
            <person name="Puiu D."/>
            <person name="Wang H."/>
            <person name="Twardziok S.O."/>
            <person name="Deal K.R."/>
            <person name="Huo N."/>
            <person name="Zhu T."/>
            <person name="Wang L."/>
            <person name="Wang Y."/>
            <person name="McGuire P.E."/>
            <person name="Liu S."/>
            <person name="Long H."/>
            <person name="Ramasamy R.K."/>
            <person name="Rodriguez J.C."/>
            <person name="Van S.L."/>
            <person name="Yuan L."/>
            <person name="Wang Z."/>
            <person name="Xia Z."/>
            <person name="Xiao L."/>
            <person name="Anderson O.D."/>
            <person name="Ouyang S."/>
            <person name="Liang Y."/>
            <person name="Zimin A.V."/>
            <person name="Pertea G."/>
            <person name="Qi P."/>
            <person name="Bennetzen J.L."/>
            <person name="Dai X."/>
            <person name="Dawson M.W."/>
            <person name="Muller H.G."/>
            <person name="Kugler K."/>
            <person name="Rivarola-Duarte L."/>
            <person name="Spannagl M."/>
            <person name="Mayer K.F.X."/>
            <person name="Lu F.H."/>
            <person name="Bevan M.W."/>
            <person name="Leroy P."/>
            <person name="Li P."/>
            <person name="You F.M."/>
            <person name="Sun Q."/>
            <person name="Liu Z."/>
            <person name="Lyons E."/>
            <person name="Wicker T."/>
            <person name="Salzberg S.L."/>
            <person name="Devos K.M."/>
            <person name="Dvorak J."/>
        </authorList>
    </citation>
    <scope>NUCLEOTIDE SEQUENCE [LARGE SCALE GENOMIC DNA]</scope>
    <source>
        <strain evidence="3">cv. AL8/78</strain>
    </source>
</reference>
<evidence type="ECO:0000256" key="2">
    <source>
        <dbReference type="SAM" id="Phobius"/>
    </source>
</evidence>
<feature type="compositionally biased region" description="Low complexity" evidence="1">
    <location>
        <begin position="31"/>
        <end position="42"/>
    </location>
</feature>
<organism evidence="3 4">
    <name type="scientific">Aegilops tauschii subsp. strangulata</name>
    <name type="common">Goatgrass</name>
    <dbReference type="NCBI Taxonomy" id="200361"/>
    <lineage>
        <taxon>Eukaryota</taxon>
        <taxon>Viridiplantae</taxon>
        <taxon>Streptophyta</taxon>
        <taxon>Embryophyta</taxon>
        <taxon>Tracheophyta</taxon>
        <taxon>Spermatophyta</taxon>
        <taxon>Magnoliopsida</taxon>
        <taxon>Liliopsida</taxon>
        <taxon>Poales</taxon>
        <taxon>Poaceae</taxon>
        <taxon>BOP clade</taxon>
        <taxon>Pooideae</taxon>
        <taxon>Triticodae</taxon>
        <taxon>Triticeae</taxon>
        <taxon>Triticinae</taxon>
        <taxon>Aegilops</taxon>
    </lineage>
</organism>
<keyword evidence="2" id="KW-1133">Transmembrane helix</keyword>
<reference evidence="4" key="2">
    <citation type="journal article" date="2017" name="Nat. Plants">
        <title>The Aegilops tauschii genome reveals multiple impacts of transposons.</title>
        <authorList>
            <person name="Zhao G."/>
            <person name="Zou C."/>
            <person name="Li K."/>
            <person name="Wang K."/>
            <person name="Li T."/>
            <person name="Gao L."/>
            <person name="Zhang X."/>
            <person name="Wang H."/>
            <person name="Yang Z."/>
            <person name="Liu X."/>
            <person name="Jiang W."/>
            <person name="Mao L."/>
            <person name="Kong X."/>
            <person name="Jiao Y."/>
            <person name="Jia J."/>
        </authorList>
    </citation>
    <scope>NUCLEOTIDE SEQUENCE [LARGE SCALE GENOMIC DNA]</scope>
    <source>
        <strain evidence="4">cv. AL8/78</strain>
    </source>
</reference>
<evidence type="ECO:0000256" key="1">
    <source>
        <dbReference type="SAM" id="MobiDB-lite"/>
    </source>
</evidence>
<keyword evidence="4" id="KW-1185">Reference proteome</keyword>
<feature type="region of interest" description="Disordered" evidence="1">
    <location>
        <begin position="1"/>
        <end position="101"/>
    </location>
</feature>
<keyword evidence="2" id="KW-0472">Membrane</keyword>
<protein>
    <submittedName>
        <fullName evidence="3">Uncharacterized protein</fullName>
    </submittedName>
</protein>
<sequence>ERRPHARATYPHYRLAETRPGPAGFGLEPFTSGARASSTSRAPQTRRNVRVAPPHWPAPQAGARHWAAGRQRGTRASASGPLLSSASAKPIGEGRGSDRIGVKASTSSRLDCRRPPEMAIRRGSSCAVLALLALASVAAVSADVFFQEKFEGELAP</sequence>
<evidence type="ECO:0000313" key="3">
    <source>
        <dbReference type="EnsemblPlants" id="AET2Gv21192500.21"/>
    </source>
</evidence>
<feature type="transmembrane region" description="Helical" evidence="2">
    <location>
        <begin position="126"/>
        <end position="146"/>
    </location>
</feature>
<name>A0A453DDB5_AEGTS</name>
<feature type="compositionally biased region" description="Low complexity" evidence="1">
    <location>
        <begin position="76"/>
        <end position="88"/>
    </location>
</feature>
<dbReference type="Proteomes" id="UP000015105">
    <property type="component" value="Chromosome 2D"/>
</dbReference>
<reference evidence="3" key="5">
    <citation type="journal article" date="2021" name="G3 (Bethesda)">
        <title>Aegilops tauschii genome assembly Aet v5.0 features greater sequence contiguity and improved annotation.</title>
        <authorList>
            <person name="Wang L."/>
            <person name="Zhu T."/>
            <person name="Rodriguez J.C."/>
            <person name="Deal K.R."/>
            <person name="Dubcovsky J."/>
            <person name="McGuire P.E."/>
            <person name="Lux T."/>
            <person name="Spannagl M."/>
            <person name="Mayer K.F.X."/>
            <person name="Baldrich P."/>
            <person name="Meyers B.C."/>
            <person name="Huo N."/>
            <person name="Gu Y.Q."/>
            <person name="Zhou H."/>
            <person name="Devos K.M."/>
            <person name="Bennetzen J.L."/>
            <person name="Unver T."/>
            <person name="Budak H."/>
            <person name="Gulick P.J."/>
            <person name="Galiba G."/>
            <person name="Kalapos B."/>
            <person name="Nelson D.R."/>
            <person name="Li P."/>
            <person name="You F.M."/>
            <person name="Luo M.C."/>
            <person name="Dvorak J."/>
        </authorList>
    </citation>
    <scope>NUCLEOTIDE SEQUENCE [LARGE SCALE GENOMIC DNA]</scope>
    <source>
        <strain evidence="3">cv. AL8/78</strain>
    </source>
</reference>